<keyword evidence="3 5" id="KW-1133">Transmembrane helix</keyword>
<feature type="transmembrane region" description="Helical" evidence="5">
    <location>
        <begin position="147"/>
        <end position="166"/>
    </location>
</feature>
<proteinExistence type="predicted"/>
<evidence type="ECO:0000259" key="6">
    <source>
        <dbReference type="Pfam" id="PF00892"/>
    </source>
</evidence>
<feature type="transmembrane region" description="Helical" evidence="5">
    <location>
        <begin position="178"/>
        <end position="202"/>
    </location>
</feature>
<keyword evidence="2 5" id="KW-0812">Transmembrane</keyword>
<organism evidence="7 8">
    <name type="scientific">Solimicrobium silvestre</name>
    <dbReference type="NCBI Taxonomy" id="2099400"/>
    <lineage>
        <taxon>Bacteria</taxon>
        <taxon>Pseudomonadati</taxon>
        <taxon>Pseudomonadota</taxon>
        <taxon>Betaproteobacteria</taxon>
        <taxon>Burkholderiales</taxon>
        <taxon>Oxalobacteraceae</taxon>
        <taxon>Solimicrobium</taxon>
    </lineage>
</organism>
<keyword evidence="4 5" id="KW-0472">Membrane</keyword>
<gene>
    <name evidence="7" type="ORF">S2091_0717</name>
</gene>
<sequence length="308" mass="32786">MKPANIVRLLLLGGMWGMSFIFMRIASPAFGPILTAFGRVSFGGLVLIALLLLNNLSLDWRRNARFYLVIGLVNTAVPFSLFSWAALSIPSAYMAIINAMAPLFAALFGAVLLSESLSAVRIFGFVLGVIGVAILVGIGPAHVNFETLSGIAASVIAAICYGYAAIYIRQVAVKAPPLAVAAGSQIAASLFLFPIALIVTWVHPPSWPTTLYLTVRSVGAIVLLGVICTGIAYALYFRLIADEGASRAVTVAFLIPIAATIWASLFLNERITIGTLCGMGLVIIAIGLVLGLVRMPHRQWISKEQKNN</sequence>
<feature type="transmembrane region" description="Helical" evidence="5">
    <location>
        <begin position="273"/>
        <end position="293"/>
    </location>
</feature>
<comment type="subcellular location">
    <subcellularLocation>
        <location evidence="1">Membrane</location>
        <topology evidence="1">Multi-pass membrane protein</topology>
    </subcellularLocation>
</comment>
<feature type="domain" description="EamA" evidence="6">
    <location>
        <begin position="149"/>
        <end position="290"/>
    </location>
</feature>
<evidence type="ECO:0000313" key="8">
    <source>
        <dbReference type="Proteomes" id="UP000237839"/>
    </source>
</evidence>
<dbReference type="PANTHER" id="PTHR32322:SF9">
    <property type="entry name" value="AMINO-ACID METABOLITE EFFLUX PUMP-RELATED"/>
    <property type="match status" value="1"/>
</dbReference>
<feature type="transmembrane region" description="Helical" evidence="5">
    <location>
        <begin position="7"/>
        <end position="27"/>
    </location>
</feature>
<dbReference type="AlphaFoldDB" id="A0A2S9H401"/>
<dbReference type="Proteomes" id="UP000237839">
    <property type="component" value="Unassembled WGS sequence"/>
</dbReference>
<dbReference type="EMBL" id="PUGF01000002">
    <property type="protein sequence ID" value="PRC94714.1"/>
    <property type="molecule type" value="Genomic_DNA"/>
</dbReference>
<evidence type="ECO:0000256" key="1">
    <source>
        <dbReference type="ARBA" id="ARBA00004141"/>
    </source>
</evidence>
<accession>A0A2S9H401</accession>
<feature type="transmembrane region" description="Helical" evidence="5">
    <location>
        <begin position="66"/>
        <end position="86"/>
    </location>
</feature>
<evidence type="ECO:0000256" key="3">
    <source>
        <dbReference type="ARBA" id="ARBA00022989"/>
    </source>
</evidence>
<dbReference type="Pfam" id="PF00892">
    <property type="entry name" value="EamA"/>
    <property type="match status" value="2"/>
</dbReference>
<comment type="caution">
    <text evidence="7">The sequence shown here is derived from an EMBL/GenBank/DDBJ whole genome shotgun (WGS) entry which is preliminary data.</text>
</comment>
<feature type="transmembrane region" description="Helical" evidence="5">
    <location>
        <begin position="248"/>
        <end position="267"/>
    </location>
</feature>
<keyword evidence="8" id="KW-1185">Reference proteome</keyword>
<feature type="transmembrane region" description="Helical" evidence="5">
    <location>
        <begin position="120"/>
        <end position="141"/>
    </location>
</feature>
<evidence type="ECO:0000313" key="7">
    <source>
        <dbReference type="EMBL" id="PRC94714.1"/>
    </source>
</evidence>
<protein>
    <submittedName>
        <fullName evidence="7">EamA-like transporter family</fullName>
    </submittedName>
</protein>
<evidence type="ECO:0000256" key="5">
    <source>
        <dbReference type="SAM" id="Phobius"/>
    </source>
</evidence>
<evidence type="ECO:0000256" key="2">
    <source>
        <dbReference type="ARBA" id="ARBA00022692"/>
    </source>
</evidence>
<dbReference type="SUPFAM" id="SSF103481">
    <property type="entry name" value="Multidrug resistance efflux transporter EmrE"/>
    <property type="match status" value="2"/>
</dbReference>
<feature type="transmembrane region" description="Helical" evidence="5">
    <location>
        <begin position="214"/>
        <end position="236"/>
    </location>
</feature>
<feature type="transmembrane region" description="Helical" evidence="5">
    <location>
        <begin position="92"/>
        <end position="113"/>
    </location>
</feature>
<dbReference type="PANTHER" id="PTHR32322">
    <property type="entry name" value="INNER MEMBRANE TRANSPORTER"/>
    <property type="match status" value="1"/>
</dbReference>
<name>A0A2S9H401_9BURK</name>
<dbReference type="InterPro" id="IPR037185">
    <property type="entry name" value="EmrE-like"/>
</dbReference>
<dbReference type="RefSeq" id="WP_105530418.1">
    <property type="nucleotide sequence ID" value="NZ_PUGF01000002.1"/>
</dbReference>
<dbReference type="OrthoDB" id="9810556at2"/>
<feature type="domain" description="EamA" evidence="6">
    <location>
        <begin position="9"/>
        <end position="136"/>
    </location>
</feature>
<reference evidence="7 8" key="1">
    <citation type="submission" date="2018-02" db="EMBL/GenBank/DDBJ databases">
        <title>Solimicrobium silvestre gen. nov., sp. nov., isolated from alpine forest soil.</title>
        <authorList>
            <person name="Margesin R."/>
            <person name="Albuquerque L."/>
            <person name="Zhang D.-C."/>
            <person name="Froufe H.J.C."/>
            <person name="Severino R."/>
            <person name="Roxo I."/>
            <person name="Egas C."/>
            <person name="Da Costa M.S."/>
        </authorList>
    </citation>
    <scope>NUCLEOTIDE SEQUENCE [LARGE SCALE GENOMIC DNA]</scope>
    <source>
        <strain evidence="7 8">S20-91</strain>
    </source>
</reference>
<feature type="transmembrane region" description="Helical" evidence="5">
    <location>
        <begin position="33"/>
        <end position="54"/>
    </location>
</feature>
<dbReference type="GO" id="GO:0016020">
    <property type="term" value="C:membrane"/>
    <property type="evidence" value="ECO:0007669"/>
    <property type="project" value="UniProtKB-SubCell"/>
</dbReference>
<dbReference type="InterPro" id="IPR050638">
    <property type="entry name" value="AA-Vitamin_Transporters"/>
</dbReference>
<evidence type="ECO:0000256" key="4">
    <source>
        <dbReference type="ARBA" id="ARBA00023136"/>
    </source>
</evidence>
<dbReference type="InterPro" id="IPR000620">
    <property type="entry name" value="EamA_dom"/>
</dbReference>